<proteinExistence type="predicted"/>
<gene>
    <name evidence="1" type="ORF">PoB_002357600</name>
</gene>
<organism evidence="1 2">
    <name type="scientific">Plakobranchus ocellatus</name>
    <dbReference type="NCBI Taxonomy" id="259542"/>
    <lineage>
        <taxon>Eukaryota</taxon>
        <taxon>Metazoa</taxon>
        <taxon>Spiralia</taxon>
        <taxon>Lophotrochozoa</taxon>
        <taxon>Mollusca</taxon>
        <taxon>Gastropoda</taxon>
        <taxon>Heterobranchia</taxon>
        <taxon>Euthyneura</taxon>
        <taxon>Panpulmonata</taxon>
        <taxon>Sacoglossa</taxon>
        <taxon>Placobranchoidea</taxon>
        <taxon>Plakobranchidae</taxon>
        <taxon>Plakobranchus</taxon>
    </lineage>
</organism>
<accession>A0AAV3ZCU9</accession>
<dbReference type="Proteomes" id="UP000735302">
    <property type="component" value="Unassembled WGS sequence"/>
</dbReference>
<keyword evidence="2" id="KW-1185">Reference proteome</keyword>
<dbReference type="AlphaFoldDB" id="A0AAV3ZCU9"/>
<evidence type="ECO:0000313" key="2">
    <source>
        <dbReference type="Proteomes" id="UP000735302"/>
    </source>
</evidence>
<dbReference type="EMBL" id="BLXT01002730">
    <property type="protein sequence ID" value="GFN97070.1"/>
    <property type="molecule type" value="Genomic_DNA"/>
</dbReference>
<evidence type="ECO:0000313" key="1">
    <source>
        <dbReference type="EMBL" id="GFN97070.1"/>
    </source>
</evidence>
<dbReference type="Gene3D" id="3.40.190.10">
    <property type="entry name" value="Periplasmic binding protein-like II"/>
    <property type="match status" value="1"/>
</dbReference>
<name>A0AAV3ZCU9_9GAST</name>
<reference evidence="1 2" key="1">
    <citation type="journal article" date="2021" name="Elife">
        <title>Chloroplast acquisition without the gene transfer in kleptoplastic sea slugs, Plakobranchus ocellatus.</title>
        <authorList>
            <person name="Maeda T."/>
            <person name="Takahashi S."/>
            <person name="Yoshida T."/>
            <person name="Shimamura S."/>
            <person name="Takaki Y."/>
            <person name="Nagai Y."/>
            <person name="Toyoda A."/>
            <person name="Suzuki Y."/>
            <person name="Arimoto A."/>
            <person name="Ishii H."/>
            <person name="Satoh N."/>
            <person name="Nishiyama T."/>
            <person name="Hasebe M."/>
            <person name="Maruyama T."/>
            <person name="Minagawa J."/>
            <person name="Obokata J."/>
            <person name="Shigenobu S."/>
        </authorList>
    </citation>
    <scope>NUCLEOTIDE SEQUENCE [LARGE SCALE GENOMIC DNA]</scope>
</reference>
<comment type="caution">
    <text evidence="1">The sequence shown here is derived from an EMBL/GenBank/DDBJ whole genome shotgun (WGS) entry which is preliminary data.</text>
</comment>
<keyword evidence="1" id="KW-0675">Receptor</keyword>
<protein>
    <submittedName>
        <fullName evidence="1">Glutamate receptor delta-1 subunit</fullName>
    </submittedName>
</protein>
<sequence>MDKPSSNWTCPSSEHDMTHLLDVAVSLLFTLKLGLIGIIYDDSVALEVSQLMPRLSLRSNAILFLADDIIKDQSVAKAYLDVVAKRVDSRSPVSLVITRDHQSAKRIFNSFSRHQASLGKQSGVGLYTKWLVAMPCDYMISTDEDLSDFFNVAAVVFNQTSTEAPTNGEMVIKTLIIKPEGRRFEPVGISSDGNLTLWSSVFPNTHRGFNAMHFIVGVYVWSPFTMRRNNSGIISYEGFSVDLVTELARRLNFRQVQEEEKKQNNEYFLSI</sequence>